<reference evidence="18" key="1">
    <citation type="journal article" date="2015" name="MBio">
        <title>Genome-Resolved Metagenomic Analysis Reveals Roles for Candidate Phyla and Other Microbial Community Members in Biogeochemical Transformations in Oil Reservoirs.</title>
        <authorList>
            <person name="Hu P."/>
            <person name="Tom L."/>
            <person name="Singh A."/>
            <person name="Thomas B.C."/>
            <person name="Baker B.J."/>
            <person name="Piceno Y.M."/>
            <person name="Andersen G.L."/>
            <person name="Banfield J.F."/>
        </authorList>
    </citation>
    <scope>NUCLEOTIDE SEQUENCE [LARGE SCALE GENOMIC DNA]</scope>
</reference>
<evidence type="ECO:0000256" key="4">
    <source>
        <dbReference type="ARBA" id="ARBA00022490"/>
    </source>
</evidence>
<keyword evidence="10" id="KW-0067">ATP-binding</keyword>
<dbReference type="PROSITE" id="PS50860">
    <property type="entry name" value="AA_TRNA_LIGASE_II_ALA"/>
    <property type="match status" value="1"/>
</dbReference>
<evidence type="ECO:0000313" key="17">
    <source>
        <dbReference type="EMBL" id="KUL03177.1"/>
    </source>
</evidence>
<evidence type="ECO:0000256" key="6">
    <source>
        <dbReference type="ARBA" id="ARBA00022598"/>
    </source>
</evidence>
<dbReference type="InterPro" id="IPR018165">
    <property type="entry name" value="Ala-tRNA-synth_IIc_core"/>
</dbReference>
<proteinExistence type="inferred from homology"/>
<dbReference type="EMBL" id="LGHE01000039">
    <property type="protein sequence ID" value="KUL03177.1"/>
    <property type="molecule type" value="Genomic_DNA"/>
</dbReference>
<dbReference type="Gene3D" id="6.10.250.550">
    <property type="match status" value="1"/>
</dbReference>
<dbReference type="GO" id="GO:0005524">
    <property type="term" value="F:ATP binding"/>
    <property type="evidence" value="ECO:0007669"/>
    <property type="project" value="UniProtKB-KW"/>
</dbReference>
<dbReference type="Gene3D" id="3.10.310.40">
    <property type="match status" value="1"/>
</dbReference>
<dbReference type="FunFam" id="3.30.980.10:FF:000004">
    <property type="entry name" value="Alanine--tRNA ligase, cytoplasmic"/>
    <property type="match status" value="1"/>
</dbReference>
<accession>A0A101IXI9</accession>
<dbReference type="NCBIfam" id="TIGR00344">
    <property type="entry name" value="alaS"/>
    <property type="match status" value="1"/>
</dbReference>
<keyword evidence="4" id="KW-0963">Cytoplasm</keyword>
<dbReference type="Pfam" id="PF07973">
    <property type="entry name" value="tRNA_SAD"/>
    <property type="match status" value="1"/>
</dbReference>
<evidence type="ECO:0000256" key="15">
    <source>
        <dbReference type="SAM" id="MobiDB-lite"/>
    </source>
</evidence>
<keyword evidence="11" id="KW-0694">RNA-binding</keyword>
<dbReference type="PANTHER" id="PTHR11777">
    <property type="entry name" value="ALANYL-TRNA SYNTHETASE"/>
    <property type="match status" value="1"/>
</dbReference>
<feature type="non-terminal residue" evidence="17">
    <location>
        <position position="1"/>
    </location>
</feature>
<dbReference type="Gene3D" id="3.30.980.10">
    <property type="entry name" value="Threonyl-trna Synthetase, Chain A, domain 2"/>
    <property type="match status" value="1"/>
</dbReference>
<dbReference type="InterPro" id="IPR050058">
    <property type="entry name" value="Ala-tRNA_ligase"/>
</dbReference>
<evidence type="ECO:0000259" key="16">
    <source>
        <dbReference type="PROSITE" id="PS50860"/>
    </source>
</evidence>
<feature type="region of interest" description="Disordered" evidence="15">
    <location>
        <begin position="1"/>
        <end position="23"/>
    </location>
</feature>
<dbReference type="AlphaFoldDB" id="A0A101IXI9"/>
<dbReference type="PANTHER" id="PTHR11777:SF9">
    <property type="entry name" value="ALANINE--TRNA LIGASE, CYTOPLASMIC"/>
    <property type="match status" value="1"/>
</dbReference>
<evidence type="ECO:0000256" key="1">
    <source>
        <dbReference type="ARBA" id="ARBA00008226"/>
    </source>
</evidence>
<dbReference type="InterPro" id="IPR022429">
    <property type="entry name" value="Ala-tRNA_lgiase_arc"/>
</dbReference>
<dbReference type="SUPFAM" id="SSF50447">
    <property type="entry name" value="Translation proteins"/>
    <property type="match status" value="1"/>
</dbReference>
<dbReference type="SUPFAM" id="SSF101353">
    <property type="entry name" value="Putative anticodon-binding domain of alanyl-tRNA synthetase (AlaRS)"/>
    <property type="match status" value="1"/>
</dbReference>
<dbReference type="FunFam" id="3.30.930.10:FF:000056">
    <property type="entry name" value="Alanine--tRNA ligase"/>
    <property type="match status" value="1"/>
</dbReference>
<gene>
    <name evidence="17" type="ORF">XE10_0525</name>
</gene>
<dbReference type="InterPro" id="IPR018162">
    <property type="entry name" value="Ala-tRNA-ligase_IIc_anticod-bd"/>
</dbReference>
<keyword evidence="7" id="KW-0479">Metal-binding</keyword>
<dbReference type="CDD" id="cd00673">
    <property type="entry name" value="AlaRS_core"/>
    <property type="match status" value="1"/>
</dbReference>
<dbReference type="InterPro" id="IPR018164">
    <property type="entry name" value="Ala-tRNA-synth_IIc_N"/>
</dbReference>
<dbReference type="PRINTS" id="PR00980">
    <property type="entry name" value="TRNASYNTHALA"/>
</dbReference>
<dbReference type="InterPro" id="IPR018163">
    <property type="entry name" value="Thr/Ala-tRNA-synth_IIc_edit"/>
</dbReference>
<keyword evidence="6 17" id="KW-0436">Ligase</keyword>
<dbReference type="EC" id="6.1.1.7" evidence="2 14"/>
<dbReference type="HAMAP" id="MF_00036_A">
    <property type="entry name" value="Ala_tRNA_synth_A"/>
    <property type="match status" value="1"/>
</dbReference>
<dbReference type="InterPro" id="IPR045864">
    <property type="entry name" value="aa-tRNA-synth_II/BPL/LPL"/>
</dbReference>
<evidence type="ECO:0000256" key="2">
    <source>
        <dbReference type="ARBA" id="ARBA00013168"/>
    </source>
</evidence>
<dbReference type="GO" id="GO:0000049">
    <property type="term" value="F:tRNA binding"/>
    <property type="evidence" value="ECO:0007669"/>
    <property type="project" value="UniProtKB-KW"/>
</dbReference>
<dbReference type="GO" id="GO:0006419">
    <property type="term" value="P:alanyl-tRNA aminoacylation"/>
    <property type="evidence" value="ECO:0007669"/>
    <property type="project" value="UniProtKB-UniRule"/>
</dbReference>
<comment type="caution">
    <text evidence="17">The sequence shown here is derived from an EMBL/GenBank/DDBJ whole genome shotgun (WGS) entry which is preliminary data.</text>
</comment>
<name>A0A101IXI9_9EURY</name>
<keyword evidence="13" id="KW-0030">Aminoacyl-tRNA synthetase</keyword>
<dbReference type="GO" id="GO:0005737">
    <property type="term" value="C:cytoplasm"/>
    <property type="evidence" value="ECO:0007669"/>
    <property type="project" value="UniProtKB-UniRule"/>
</dbReference>
<dbReference type="SUPFAM" id="SSF55681">
    <property type="entry name" value="Class II aaRS and biotin synthetases"/>
    <property type="match status" value="1"/>
</dbReference>
<dbReference type="SMART" id="SM00863">
    <property type="entry name" value="tRNA_SAD"/>
    <property type="match status" value="1"/>
</dbReference>
<keyword evidence="8" id="KW-0547">Nucleotide-binding</keyword>
<dbReference type="FunFam" id="3.10.310.40:FF:000001">
    <property type="entry name" value="Alanine--tRNA ligase"/>
    <property type="match status" value="1"/>
</dbReference>
<keyword evidence="12" id="KW-0648">Protein biosynthesis</keyword>
<dbReference type="Gene3D" id="3.30.930.10">
    <property type="entry name" value="Bira Bifunctional Protein, Domain 2"/>
    <property type="match status" value="1"/>
</dbReference>
<evidence type="ECO:0000256" key="9">
    <source>
        <dbReference type="ARBA" id="ARBA00022833"/>
    </source>
</evidence>
<evidence type="ECO:0000256" key="12">
    <source>
        <dbReference type="ARBA" id="ARBA00022917"/>
    </source>
</evidence>
<dbReference type="SUPFAM" id="SSF55186">
    <property type="entry name" value="ThrRS/AlaRS common domain"/>
    <property type="match status" value="1"/>
</dbReference>
<dbReference type="NCBIfam" id="TIGR03683">
    <property type="entry name" value="A-tRNA_syn_arch"/>
    <property type="match status" value="1"/>
</dbReference>
<dbReference type="Proteomes" id="UP000054598">
    <property type="component" value="Unassembled WGS sequence"/>
</dbReference>
<keyword evidence="5" id="KW-0820">tRNA-binding</keyword>
<dbReference type="GO" id="GO:0004813">
    <property type="term" value="F:alanine-tRNA ligase activity"/>
    <property type="evidence" value="ECO:0007669"/>
    <property type="project" value="UniProtKB-UniRule"/>
</dbReference>
<evidence type="ECO:0000256" key="11">
    <source>
        <dbReference type="ARBA" id="ARBA00022884"/>
    </source>
</evidence>
<dbReference type="InterPro" id="IPR012947">
    <property type="entry name" value="tRNA_SAD"/>
</dbReference>
<evidence type="ECO:0000256" key="13">
    <source>
        <dbReference type="ARBA" id="ARBA00023146"/>
    </source>
</evidence>
<feature type="domain" description="Alanyl-transfer RNA synthetases family profile" evidence="16">
    <location>
        <begin position="97"/>
        <end position="795"/>
    </location>
</feature>
<evidence type="ECO:0000256" key="3">
    <source>
        <dbReference type="ARBA" id="ARBA00017959"/>
    </source>
</evidence>
<dbReference type="Gene3D" id="3.30.54.20">
    <property type="match status" value="1"/>
</dbReference>
<dbReference type="GO" id="GO:0046872">
    <property type="term" value="F:metal ion binding"/>
    <property type="evidence" value="ECO:0007669"/>
    <property type="project" value="UniProtKB-KW"/>
</dbReference>
<dbReference type="GO" id="GO:0002161">
    <property type="term" value="F:aminoacyl-tRNA deacylase activity"/>
    <property type="evidence" value="ECO:0007669"/>
    <property type="project" value="UniProtKB-ARBA"/>
</dbReference>
<dbReference type="Pfam" id="PF02272">
    <property type="entry name" value="DHHA1"/>
    <property type="match status" value="1"/>
</dbReference>
<dbReference type="Pfam" id="PF01411">
    <property type="entry name" value="tRNA-synt_2c"/>
    <property type="match status" value="1"/>
</dbReference>
<protein>
    <recommendedName>
        <fullName evidence="3 14">Alanine--tRNA ligase</fullName>
        <ecNumber evidence="2 14">6.1.1.7</ecNumber>
    </recommendedName>
</protein>
<dbReference type="Gene3D" id="2.40.30.130">
    <property type="match status" value="1"/>
</dbReference>
<evidence type="ECO:0000256" key="5">
    <source>
        <dbReference type="ARBA" id="ARBA00022555"/>
    </source>
</evidence>
<keyword evidence="9" id="KW-0862">Zinc</keyword>
<dbReference type="InterPro" id="IPR003156">
    <property type="entry name" value="DHHA1_dom"/>
</dbReference>
<comment type="similarity">
    <text evidence="1">Belongs to the class-II aminoacyl-tRNA synthetase family.</text>
</comment>
<dbReference type="PATRIC" id="fig|2198.3.peg.329"/>
<organism evidence="17 18">
    <name type="scientific">Methanoculleus marisnigri</name>
    <dbReference type="NCBI Taxonomy" id="2198"/>
    <lineage>
        <taxon>Archaea</taxon>
        <taxon>Methanobacteriati</taxon>
        <taxon>Methanobacteriota</taxon>
        <taxon>Stenosarchaea group</taxon>
        <taxon>Methanomicrobia</taxon>
        <taxon>Methanomicrobiales</taxon>
        <taxon>Methanomicrobiaceae</taxon>
        <taxon>Methanoculleus</taxon>
    </lineage>
</organism>
<evidence type="ECO:0000256" key="7">
    <source>
        <dbReference type="ARBA" id="ARBA00022723"/>
    </source>
</evidence>
<evidence type="ECO:0000256" key="10">
    <source>
        <dbReference type="ARBA" id="ARBA00022840"/>
    </source>
</evidence>
<evidence type="ECO:0000313" key="18">
    <source>
        <dbReference type="Proteomes" id="UP000054598"/>
    </source>
</evidence>
<dbReference type="InterPro" id="IPR002318">
    <property type="entry name" value="Ala-tRNA-lgiase_IIc"/>
</dbReference>
<sequence length="954" mass="105642">NGRDYTNPTISGTRTPGNYKQSAQTTISVPVESDHTAWFSMLEEEYALDYFHSQGFERKVCKSCGAAFWTRDPEQEFCGDAPCVTYNFIGNPVFRPHTVDEMREAFLSFFERHGHTRLERYPVAARWRDDIYLTIASIADFQPFVTSGVVPPPANPLTISQPCIRLNDLDSVGRSGRHLTLFEMMAHHAFNTPEEQIYWKEETVALCDEFIASIGGDLDRVSYKEHPWYGGGNAGASVEVLIGGLEVATLVFMNLGRQKNDKPPVDVNGQPYYPMRLNIVDTGYGLERFVWASQGSPTIYDAVFPEMVNRLMRSSHLEHLLDNPEFTKIMGLSARFAGVMDISGTNLYNLRKKVAEAIDVPVERLERIVVPIEKVYSIADHTRCLAYMLGDCIVPSNVREGYLARLVLRRTLRMMNDLSMDEDLGDLIEAQMQVVGTANFGQDIDVVREIVENEEARYASTLERGTRIVQKIARNYRAKSARVPLEEVITLYDSHGIPPEMVKDVAAAEGAVAEIPDNFYSLIADTHSEAQKEAKGADPLAPYRERAKTLPPTKKLYYELPNEIEFEAMVLDYFDGMVVLDQTLFYPEGGGQPSDTGTLVTSDSMVRVEEATKIGEVILHRVSGGPLMRGDRVKGMVDEERRWSLMRHHTATHVLLHAARKVLGVHVHQAGAQKGSETSRLDIRHYKHITPEELKRIEIGANRLVMADTPVYIRIEERTKAEQKHGFGLYQGGVPPGREIRTVQVGSDVQACAGTHVRTTGEIGPIRILAVEHIQDGVERLIFAAGMAAVYAMQHMAELLQTSADVVSVQPENLPTTVARFFGEWKEQKKEIEHLQKKVVGLQAQHLGGELVDGIRVVVRQLDATHKELVALATTVADEGGVALFASADGNVKVVATSGIPAVNAADIVREACSVLGGKGGGKPNLAQGAGSDASRLEEALEHGHSRILEALHG</sequence>
<evidence type="ECO:0000256" key="8">
    <source>
        <dbReference type="ARBA" id="ARBA00022741"/>
    </source>
</evidence>
<evidence type="ECO:0000256" key="14">
    <source>
        <dbReference type="NCBIfam" id="TIGR00344"/>
    </source>
</evidence>
<dbReference type="InterPro" id="IPR009000">
    <property type="entry name" value="Transl_B-barrel_sf"/>
</dbReference>